<feature type="compositionally biased region" description="Acidic residues" evidence="2">
    <location>
        <begin position="175"/>
        <end position="188"/>
    </location>
</feature>
<comment type="caution">
    <text evidence="3">The sequence shown here is derived from an EMBL/GenBank/DDBJ whole genome shotgun (WGS) entry which is preliminary data.</text>
</comment>
<evidence type="ECO:0000256" key="1">
    <source>
        <dbReference type="SAM" id="Coils"/>
    </source>
</evidence>
<accession>A0ABN8MNU4</accession>
<evidence type="ECO:0000256" key="2">
    <source>
        <dbReference type="SAM" id="MobiDB-lite"/>
    </source>
</evidence>
<feature type="coiled-coil region" evidence="1">
    <location>
        <begin position="87"/>
        <end position="114"/>
    </location>
</feature>
<dbReference type="EMBL" id="CALNXI010000632">
    <property type="protein sequence ID" value="CAH3030416.1"/>
    <property type="molecule type" value="Genomic_DNA"/>
</dbReference>
<proteinExistence type="predicted"/>
<keyword evidence="1" id="KW-0175">Coiled coil</keyword>
<dbReference type="Proteomes" id="UP001159427">
    <property type="component" value="Unassembled WGS sequence"/>
</dbReference>
<sequence>MGPETERIPQPVPDPNNRGHFMDVCQTESTGRTPDDYLPRKCLKDLHEEHSVSVIKDVDTIKSFCSKYNVDEKHVIPYINRIKDINIRKNIKTREAEERKRQEAERTYKDFKWDSILVESGKIEKLKVKELDFYLKEHGLTTIGRKLNDKVKAFRCHYYRHIRSLYSKDERDKEYEEELDSEEDENDNDFVFNDLDEKSYPSQTIQFISDDHLM</sequence>
<feature type="region of interest" description="Disordered" evidence="2">
    <location>
        <begin position="173"/>
        <end position="197"/>
    </location>
</feature>
<organism evidence="3 4">
    <name type="scientific">Porites evermanni</name>
    <dbReference type="NCBI Taxonomy" id="104178"/>
    <lineage>
        <taxon>Eukaryota</taxon>
        <taxon>Metazoa</taxon>
        <taxon>Cnidaria</taxon>
        <taxon>Anthozoa</taxon>
        <taxon>Hexacorallia</taxon>
        <taxon>Scleractinia</taxon>
        <taxon>Fungiina</taxon>
        <taxon>Poritidae</taxon>
        <taxon>Porites</taxon>
    </lineage>
</organism>
<name>A0ABN8MNU4_9CNID</name>
<keyword evidence="4" id="KW-1185">Reference proteome</keyword>
<feature type="region of interest" description="Disordered" evidence="2">
    <location>
        <begin position="1"/>
        <end position="21"/>
    </location>
</feature>
<evidence type="ECO:0000313" key="4">
    <source>
        <dbReference type="Proteomes" id="UP001159427"/>
    </source>
</evidence>
<protein>
    <submittedName>
        <fullName evidence="3">Uncharacterized protein</fullName>
    </submittedName>
</protein>
<evidence type="ECO:0000313" key="3">
    <source>
        <dbReference type="EMBL" id="CAH3030416.1"/>
    </source>
</evidence>
<gene>
    <name evidence="3" type="ORF">PEVE_00037933</name>
</gene>
<reference evidence="3 4" key="1">
    <citation type="submission" date="2022-05" db="EMBL/GenBank/DDBJ databases">
        <authorList>
            <consortium name="Genoscope - CEA"/>
            <person name="William W."/>
        </authorList>
    </citation>
    <scope>NUCLEOTIDE SEQUENCE [LARGE SCALE GENOMIC DNA]</scope>
</reference>